<feature type="domain" description="SHSP" evidence="2">
    <location>
        <begin position="1"/>
        <end position="110"/>
    </location>
</feature>
<dbReference type="EMBL" id="JARJLG010000018">
    <property type="protein sequence ID" value="KAJ7772888.1"/>
    <property type="molecule type" value="Genomic_DNA"/>
</dbReference>
<dbReference type="Proteomes" id="UP001215280">
    <property type="component" value="Unassembled WGS sequence"/>
</dbReference>
<evidence type="ECO:0000256" key="1">
    <source>
        <dbReference type="PROSITE-ProRule" id="PRU00285"/>
    </source>
</evidence>
<comment type="similarity">
    <text evidence="1">Belongs to the small heat shock protein (HSP20) family.</text>
</comment>
<accession>A0AAD7JY88</accession>
<proteinExistence type="inferred from homology"/>
<dbReference type="Gene3D" id="2.60.40.790">
    <property type="match status" value="1"/>
</dbReference>
<organism evidence="3 4">
    <name type="scientific">Mycena maculata</name>
    <dbReference type="NCBI Taxonomy" id="230809"/>
    <lineage>
        <taxon>Eukaryota</taxon>
        <taxon>Fungi</taxon>
        <taxon>Dikarya</taxon>
        <taxon>Basidiomycota</taxon>
        <taxon>Agaricomycotina</taxon>
        <taxon>Agaricomycetes</taxon>
        <taxon>Agaricomycetidae</taxon>
        <taxon>Agaricales</taxon>
        <taxon>Marasmiineae</taxon>
        <taxon>Mycenaceae</taxon>
        <taxon>Mycena</taxon>
    </lineage>
</organism>
<dbReference type="CDD" id="cd06464">
    <property type="entry name" value="ACD_sHsps-like"/>
    <property type="match status" value="1"/>
</dbReference>
<keyword evidence="4" id="KW-1185">Reference proteome</keyword>
<name>A0AAD7JY88_9AGAR</name>
<sequence length="110" mass="12454">MEVYDDPASERVTATFELPGVKIADLSIDVKQGTLVVLGQWLCRYPRTRQHPSVMPEVSAEDAGTPTAESSTRFFPCRELRYGYFHRRLRLSPGVNKITAKLEDRLLTVT</sequence>
<dbReference type="SUPFAM" id="SSF49764">
    <property type="entry name" value="HSP20-like chaperones"/>
    <property type="match status" value="1"/>
</dbReference>
<evidence type="ECO:0000259" key="2">
    <source>
        <dbReference type="PROSITE" id="PS01031"/>
    </source>
</evidence>
<evidence type="ECO:0000313" key="4">
    <source>
        <dbReference type="Proteomes" id="UP001215280"/>
    </source>
</evidence>
<protein>
    <recommendedName>
        <fullName evidence="2">SHSP domain-containing protein</fullName>
    </recommendedName>
</protein>
<evidence type="ECO:0000313" key="3">
    <source>
        <dbReference type="EMBL" id="KAJ7772888.1"/>
    </source>
</evidence>
<gene>
    <name evidence="3" type="ORF">DFH07DRAFT_952863</name>
</gene>
<dbReference type="AlphaFoldDB" id="A0AAD7JY88"/>
<comment type="caution">
    <text evidence="3">The sequence shown here is derived from an EMBL/GenBank/DDBJ whole genome shotgun (WGS) entry which is preliminary data.</text>
</comment>
<dbReference type="PROSITE" id="PS01031">
    <property type="entry name" value="SHSP"/>
    <property type="match status" value="1"/>
</dbReference>
<dbReference type="InterPro" id="IPR002068">
    <property type="entry name" value="A-crystallin/Hsp20_dom"/>
</dbReference>
<reference evidence="3" key="1">
    <citation type="submission" date="2023-03" db="EMBL/GenBank/DDBJ databases">
        <title>Massive genome expansion in bonnet fungi (Mycena s.s.) driven by repeated elements and novel gene families across ecological guilds.</title>
        <authorList>
            <consortium name="Lawrence Berkeley National Laboratory"/>
            <person name="Harder C.B."/>
            <person name="Miyauchi S."/>
            <person name="Viragh M."/>
            <person name="Kuo A."/>
            <person name="Thoen E."/>
            <person name="Andreopoulos B."/>
            <person name="Lu D."/>
            <person name="Skrede I."/>
            <person name="Drula E."/>
            <person name="Henrissat B."/>
            <person name="Morin E."/>
            <person name="Kohler A."/>
            <person name="Barry K."/>
            <person name="LaButti K."/>
            <person name="Morin E."/>
            <person name="Salamov A."/>
            <person name="Lipzen A."/>
            <person name="Mereny Z."/>
            <person name="Hegedus B."/>
            <person name="Baldrian P."/>
            <person name="Stursova M."/>
            <person name="Weitz H."/>
            <person name="Taylor A."/>
            <person name="Grigoriev I.V."/>
            <person name="Nagy L.G."/>
            <person name="Martin F."/>
            <person name="Kauserud H."/>
        </authorList>
    </citation>
    <scope>NUCLEOTIDE SEQUENCE</scope>
    <source>
        <strain evidence="3">CBHHK188m</strain>
    </source>
</reference>
<dbReference type="InterPro" id="IPR008978">
    <property type="entry name" value="HSP20-like_chaperone"/>
</dbReference>